<evidence type="ECO:0000313" key="1">
    <source>
        <dbReference type="EMBL" id="KAJ9130570.1"/>
    </source>
</evidence>
<organism evidence="1 2">
    <name type="scientific">Hevea brasiliensis</name>
    <name type="common">Para rubber tree</name>
    <name type="synonym">Siphonia brasiliensis</name>
    <dbReference type="NCBI Taxonomy" id="3981"/>
    <lineage>
        <taxon>Eukaryota</taxon>
        <taxon>Viridiplantae</taxon>
        <taxon>Streptophyta</taxon>
        <taxon>Embryophyta</taxon>
        <taxon>Tracheophyta</taxon>
        <taxon>Spermatophyta</taxon>
        <taxon>Magnoliopsida</taxon>
        <taxon>eudicotyledons</taxon>
        <taxon>Gunneridae</taxon>
        <taxon>Pentapetalae</taxon>
        <taxon>rosids</taxon>
        <taxon>fabids</taxon>
        <taxon>Malpighiales</taxon>
        <taxon>Euphorbiaceae</taxon>
        <taxon>Crotonoideae</taxon>
        <taxon>Micrandreae</taxon>
        <taxon>Hevea</taxon>
    </lineage>
</organism>
<dbReference type="EMBL" id="JARPOI010000050">
    <property type="protein sequence ID" value="KAJ9130570.1"/>
    <property type="molecule type" value="Genomic_DNA"/>
</dbReference>
<reference evidence="1 2" key="1">
    <citation type="journal article" date="2023" name="Plant Biotechnol. J.">
        <title>Chromosome-level wild Hevea brasiliensis genome provides new tools for genomic-assisted breeding and valuable loci to elevate rubber yield.</title>
        <authorList>
            <person name="Cheng H."/>
            <person name="Song X."/>
            <person name="Hu Y."/>
            <person name="Wu T."/>
            <person name="Yang Q."/>
            <person name="An Z."/>
            <person name="Feng S."/>
            <person name="Deng Z."/>
            <person name="Wu W."/>
            <person name="Zeng X."/>
            <person name="Tu M."/>
            <person name="Wang X."/>
            <person name="Huang H."/>
        </authorList>
    </citation>
    <scope>NUCLEOTIDE SEQUENCE [LARGE SCALE GENOMIC DNA]</scope>
    <source>
        <strain evidence="1">MT/VB/25A 57/8</strain>
    </source>
</reference>
<name>A0ABQ9KC75_HEVBR</name>
<comment type="caution">
    <text evidence="1">The sequence shown here is derived from an EMBL/GenBank/DDBJ whole genome shotgun (WGS) entry which is preliminary data.</text>
</comment>
<sequence length="63" mass="7486">MARQNDQKYQRLLEEVRQGKKPEFSIRDDGLLLHQDRMCVPNDVDLRQIILKEAHESPFAMHP</sequence>
<keyword evidence="2" id="KW-1185">Reference proteome</keyword>
<proteinExistence type="predicted"/>
<protein>
    <recommendedName>
        <fullName evidence="3">Reverse transcriptase domain-containing protein</fullName>
    </recommendedName>
</protein>
<evidence type="ECO:0000313" key="2">
    <source>
        <dbReference type="Proteomes" id="UP001174677"/>
    </source>
</evidence>
<evidence type="ECO:0008006" key="3">
    <source>
        <dbReference type="Google" id="ProtNLM"/>
    </source>
</evidence>
<feature type="non-terminal residue" evidence="1">
    <location>
        <position position="63"/>
    </location>
</feature>
<accession>A0ABQ9KC75</accession>
<gene>
    <name evidence="1" type="ORF">P3X46_034357</name>
</gene>
<dbReference type="Proteomes" id="UP001174677">
    <property type="component" value="Unassembled WGS sequence"/>
</dbReference>